<dbReference type="HAMAP" id="MF_00795">
    <property type="entry name" value="CutC"/>
    <property type="match status" value="1"/>
</dbReference>
<dbReference type="RefSeq" id="WP_167264510.1">
    <property type="nucleotide sequence ID" value="NZ_BAAAVO010000009.1"/>
</dbReference>
<evidence type="ECO:0000256" key="2">
    <source>
        <dbReference type="HAMAP-Rule" id="MF_00795"/>
    </source>
</evidence>
<comment type="similarity">
    <text evidence="1 2">Belongs to the CutC family.</text>
</comment>
<proteinExistence type="inferred from homology"/>
<protein>
    <recommendedName>
        <fullName evidence="2">PF03932 family protein CutC</fullName>
    </recommendedName>
</protein>
<gene>
    <name evidence="2" type="primary">cutC</name>
    <name evidence="3" type="ORF">FHR86_001029</name>
</gene>
<dbReference type="EMBL" id="JAAOZD010000002">
    <property type="protein sequence ID" value="NIJ00716.1"/>
    <property type="molecule type" value="Genomic_DNA"/>
</dbReference>
<dbReference type="InterPro" id="IPR005627">
    <property type="entry name" value="CutC-like"/>
</dbReference>
<comment type="caution">
    <text evidence="3">The sequence shown here is derived from an EMBL/GenBank/DDBJ whole genome shotgun (WGS) entry which is preliminary data.</text>
</comment>
<dbReference type="PANTHER" id="PTHR12598:SF0">
    <property type="entry name" value="COPPER HOMEOSTASIS PROTEIN CUTC HOMOLOG"/>
    <property type="match status" value="1"/>
</dbReference>
<organism evidence="3 4">
    <name type="scientific">Paenarthrobacter ilicis</name>
    <dbReference type="NCBI Taxonomy" id="43665"/>
    <lineage>
        <taxon>Bacteria</taxon>
        <taxon>Bacillati</taxon>
        <taxon>Actinomycetota</taxon>
        <taxon>Actinomycetes</taxon>
        <taxon>Micrococcales</taxon>
        <taxon>Micrococcaceae</taxon>
        <taxon>Paenarthrobacter</taxon>
    </lineage>
</organism>
<dbReference type="Gene3D" id="3.20.20.380">
    <property type="entry name" value="Copper homeostasis (CutC) domain"/>
    <property type="match status" value="1"/>
</dbReference>
<dbReference type="Pfam" id="PF03932">
    <property type="entry name" value="CutC"/>
    <property type="match status" value="1"/>
</dbReference>
<comment type="subcellular location">
    <subcellularLocation>
        <location evidence="2">Cytoplasm</location>
    </subcellularLocation>
</comment>
<dbReference type="SUPFAM" id="SSF110395">
    <property type="entry name" value="CutC-like"/>
    <property type="match status" value="1"/>
</dbReference>
<keyword evidence="4" id="KW-1185">Reference proteome</keyword>
<accession>A0ABX0TFN5</accession>
<keyword evidence="2" id="KW-0963">Cytoplasm</keyword>
<dbReference type="Proteomes" id="UP000802392">
    <property type="component" value="Unassembled WGS sequence"/>
</dbReference>
<comment type="caution">
    <text evidence="2">Once thought to be involved in copper homeostasis, experiments in E.coli have shown this is not the case.</text>
</comment>
<evidence type="ECO:0000256" key="1">
    <source>
        <dbReference type="ARBA" id="ARBA00007768"/>
    </source>
</evidence>
<dbReference type="PANTHER" id="PTHR12598">
    <property type="entry name" value="COPPER HOMEOSTASIS PROTEIN CUTC"/>
    <property type="match status" value="1"/>
</dbReference>
<evidence type="ECO:0000313" key="4">
    <source>
        <dbReference type="Proteomes" id="UP000802392"/>
    </source>
</evidence>
<dbReference type="InterPro" id="IPR036822">
    <property type="entry name" value="CutC-like_dom_sf"/>
</dbReference>
<name>A0ABX0TFN5_9MICC</name>
<sequence>MKLEIAVVGAAGAGTAASEGADRVELCSSLELGGVTPSQGLMEASLEHADGRLEVHPLVRSRPGDFLYSATDIDTMAHEIRHLLRMGAHGVVIGALIPDGGVDVAAIQRLVGVAREANPDAQLTFHRAIDQSADPLAAVDQLLELGFTRVLTSGGAASAGAGLDTLRRMVERADGALEIMAGGGLTVQDIQSMHAAGVSAVHLSAKRTVSTLVGIPRATEKSPSGAISLGSQDGTDPTAYTVTDWATVRAARAAVDAVSTASGTKSGTGI</sequence>
<reference evidence="3 4" key="1">
    <citation type="submission" date="2020-03" db="EMBL/GenBank/DDBJ databases">
        <title>Genomic Encyclopedia of Type Strains, Phase III (KMG-III): the genomes of soil and plant-associated and newly described type strains.</title>
        <authorList>
            <person name="Whitman W."/>
        </authorList>
    </citation>
    <scope>NUCLEOTIDE SEQUENCE [LARGE SCALE GENOMIC DNA]</scope>
    <source>
        <strain evidence="3 4">CECT 4207</strain>
    </source>
</reference>
<evidence type="ECO:0000313" key="3">
    <source>
        <dbReference type="EMBL" id="NIJ00716.1"/>
    </source>
</evidence>